<dbReference type="EMBL" id="JACOQL010000001">
    <property type="protein sequence ID" value="MBC9245162.1"/>
    <property type="molecule type" value="Genomic_DNA"/>
</dbReference>
<reference evidence="1" key="1">
    <citation type="submission" date="2020-08" db="EMBL/GenBank/DDBJ databases">
        <title>Paracoccus amoyensis sp. nov., isolated from the surface seawater at coast of Xiamen, Fujian.</title>
        <authorList>
            <person name="Lyu L."/>
        </authorList>
    </citation>
    <scope>NUCLEOTIDE SEQUENCE</scope>
    <source>
        <strain evidence="1">11-3</strain>
    </source>
</reference>
<dbReference type="RefSeq" id="WP_187791595.1">
    <property type="nucleotide sequence ID" value="NZ_JACOQL010000001.1"/>
</dbReference>
<name>A0A926GB93_9RHOB</name>
<evidence type="ECO:0000313" key="1">
    <source>
        <dbReference type="EMBL" id="MBC9245162.1"/>
    </source>
</evidence>
<dbReference type="AlphaFoldDB" id="A0A926GB93"/>
<evidence type="ECO:0000313" key="2">
    <source>
        <dbReference type="Proteomes" id="UP000608594"/>
    </source>
</evidence>
<organism evidence="1 2">
    <name type="scientific">Paracoccus amoyensis</name>
    <dbReference type="NCBI Taxonomy" id="2760093"/>
    <lineage>
        <taxon>Bacteria</taxon>
        <taxon>Pseudomonadati</taxon>
        <taxon>Pseudomonadota</taxon>
        <taxon>Alphaproteobacteria</taxon>
        <taxon>Rhodobacterales</taxon>
        <taxon>Paracoccaceae</taxon>
        <taxon>Paracoccus</taxon>
    </lineage>
</organism>
<protein>
    <submittedName>
        <fullName evidence="1">Uncharacterized protein</fullName>
    </submittedName>
</protein>
<keyword evidence="2" id="KW-1185">Reference proteome</keyword>
<comment type="caution">
    <text evidence="1">The sequence shown here is derived from an EMBL/GenBank/DDBJ whole genome shotgun (WGS) entry which is preliminary data.</text>
</comment>
<dbReference type="Proteomes" id="UP000608594">
    <property type="component" value="Unassembled WGS sequence"/>
</dbReference>
<gene>
    <name evidence="1" type="ORF">H4P12_00175</name>
</gene>
<sequence length="67" mass="7308">MKRLDLEAGDLIAIAMCYIDIIEMATRCDQTEEGKAINRVAFDAVAKLAEAKDALKEHAEEVGKGLT</sequence>
<proteinExistence type="predicted"/>
<accession>A0A926GB93</accession>